<dbReference type="RefSeq" id="WP_141852182.1">
    <property type="nucleotide sequence ID" value="NZ_BAAAKA010000013.1"/>
</dbReference>
<keyword evidence="9" id="KW-0175">Coiled coil</keyword>
<evidence type="ECO:0000256" key="5">
    <source>
        <dbReference type="ARBA" id="ARBA00023134"/>
    </source>
</evidence>
<dbReference type="AlphaFoldDB" id="A0A542EMJ4"/>
<feature type="region of interest" description="Disordered" evidence="10">
    <location>
        <begin position="1"/>
        <end position="35"/>
    </location>
</feature>
<dbReference type="PROSITE" id="PS51705">
    <property type="entry name" value="G_HFLX"/>
    <property type="match status" value="1"/>
</dbReference>
<dbReference type="CDD" id="cd01878">
    <property type="entry name" value="HflX"/>
    <property type="match status" value="1"/>
</dbReference>
<dbReference type="PANTHER" id="PTHR10229:SF0">
    <property type="entry name" value="GTP-BINDING PROTEIN 6-RELATED"/>
    <property type="match status" value="1"/>
</dbReference>
<dbReference type="FunFam" id="3.40.50.11060:FF:000001">
    <property type="entry name" value="GTPase HflX"/>
    <property type="match status" value="1"/>
</dbReference>
<name>A0A542EMJ4_9ACTN</name>
<dbReference type="GO" id="GO:0005525">
    <property type="term" value="F:GTP binding"/>
    <property type="evidence" value="ECO:0007669"/>
    <property type="project" value="UniProtKB-UniRule"/>
</dbReference>
<gene>
    <name evidence="6" type="primary">hflX</name>
    <name evidence="12" type="ORF">FB475_0535</name>
</gene>
<accession>A0A542EMJ4</accession>
<protein>
    <recommendedName>
        <fullName evidence="6">GTPase HflX</fullName>
    </recommendedName>
    <alternativeName>
        <fullName evidence="6">GTP-binding protein HflX</fullName>
    </alternativeName>
</protein>
<evidence type="ECO:0000256" key="2">
    <source>
        <dbReference type="ARBA" id="ARBA00022723"/>
    </source>
</evidence>
<comment type="function">
    <text evidence="6">GTPase that associates with the 50S ribosomal subunit and may have a role during protein synthesis or ribosome biogenesis.</text>
</comment>
<comment type="similarity">
    <text evidence="6">Belongs to the TRAFAC class OBG-HflX-like GTPase superfamily. HflX GTPase family.</text>
</comment>
<evidence type="ECO:0000256" key="4">
    <source>
        <dbReference type="ARBA" id="ARBA00022842"/>
    </source>
</evidence>
<dbReference type="InterPro" id="IPR030394">
    <property type="entry name" value="G_HFLX_dom"/>
</dbReference>
<feature type="domain" description="Hflx-type G" evidence="11">
    <location>
        <begin position="276"/>
        <end position="441"/>
    </location>
</feature>
<dbReference type="OrthoDB" id="9812272at2"/>
<evidence type="ECO:0000256" key="8">
    <source>
        <dbReference type="PIRSR" id="PIRSR006809-2"/>
    </source>
</evidence>
<comment type="cofactor">
    <cofactor evidence="8">
        <name>Mg(2+)</name>
        <dbReference type="ChEBI" id="CHEBI:18420"/>
    </cofactor>
</comment>
<dbReference type="InterPro" id="IPR027417">
    <property type="entry name" value="P-loop_NTPase"/>
</dbReference>
<feature type="binding site" evidence="7">
    <location>
        <begin position="419"/>
        <end position="421"/>
    </location>
    <ligand>
        <name>GTP</name>
        <dbReference type="ChEBI" id="CHEBI:37565"/>
    </ligand>
</feature>
<dbReference type="Pfam" id="PF19275">
    <property type="entry name" value="HflX_C"/>
    <property type="match status" value="1"/>
</dbReference>
<dbReference type="NCBIfam" id="TIGR03156">
    <property type="entry name" value="GTP_HflX"/>
    <property type="match status" value="1"/>
</dbReference>
<dbReference type="InterPro" id="IPR045498">
    <property type="entry name" value="HflX_C"/>
</dbReference>
<keyword evidence="3 6" id="KW-0547">Nucleotide-binding</keyword>
<dbReference type="PIRSF" id="PIRSF006809">
    <property type="entry name" value="GTP-binding_hflX_prd"/>
    <property type="match status" value="1"/>
</dbReference>
<dbReference type="GO" id="GO:0005737">
    <property type="term" value="C:cytoplasm"/>
    <property type="evidence" value="ECO:0007669"/>
    <property type="project" value="UniProtKB-SubCell"/>
</dbReference>
<dbReference type="HAMAP" id="MF_00900">
    <property type="entry name" value="GTPase_HflX"/>
    <property type="match status" value="1"/>
</dbReference>
<feature type="binding site" evidence="7">
    <location>
        <begin position="282"/>
        <end position="289"/>
    </location>
    <ligand>
        <name>GTP</name>
        <dbReference type="ChEBI" id="CHEBI:37565"/>
    </ligand>
</feature>
<feature type="binding site" evidence="8">
    <location>
        <position position="289"/>
    </location>
    <ligand>
        <name>Mg(2+)</name>
        <dbReference type="ChEBI" id="CHEBI:18420"/>
    </ligand>
</feature>
<comment type="subcellular location">
    <subcellularLocation>
        <location evidence="6">Cytoplasm</location>
    </subcellularLocation>
    <text evidence="6">May associate with membranes.</text>
</comment>
<dbReference type="Pfam" id="PF16360">
    <property type="entry name" value="GTP-bdg_M"/>
    <property type="match status" value="1"/>
</dbReference>
<keyword evidence="13" id="KW-1185">Reference proteome</keyword>
<dbReference type="PRINTS" id="PR00326">
    <property type="entry name" value="GTP1OBG"/>
</dbReference>
<evidence type="ECO:0000256" key="7">
    <source>
        <dbReference type="PIRSR" id="PIRSR006809-1"/>
    </source>
</evidence>
<dbReference type="SUPFAM" id="SSF52540">
    <property type="entry name" value="P-loop containing nucleoside triphosphate hydrolases"/>
    <property type="match status" value="1"/>
</dbReference>
<keyword evidence="2 8" id="KW-0479">Metal-binding</keyword>
<evidence type="ECO:0000313" key="12">
    <source>
        <dbReference type="EMBL" id="TQJ16436.1"/>
    </source>
</evidence>
<sequence length="495" mass="53752">MTTHSQAFDETSDVETDLLEGDDSGASSTGHDDYDYDYELSTEGLDLEERQALRRVVGMSTELTDISEVEYRKLLLERVLLVGVWTEGSAEDAENSLTELKLLAETAGSEVLDGVIQRRKKPDPATFIGSGKVADLRNLVASLGADTVIADGELAPAQLRNLEDKLKVKVVDRTALILDIFAQHAKSKEGKAQVELAQLQYMKQRLRGWGGNLSRQAGGRVGAAGGGIGGRGPGETKIETDRRRINTKIAKLRRQLKDMKSTRSTMRQERRRNLVPSVAIAGYTNAGKSSLLNQITGAGVLVEDALFATLDPTTRRTTTSDGRVFTLTDTVGFVRHLPHDIVEAFRSTLEEVTDADLLLHVVDGSHPDPIAQIQAVREVLAEIEATDVPEIVVINKADAADPLALAPILHREPNAIVVSARTGEGIDKLRELIEGALPQPHVMVEVLLPYERGDLVSRMHSEGSVEQLEHTADGTHITGRVHPALAGDLTPYATV</sequence>
<evidence type="ECO:0000256" key="9">
    <source>
        <dbReference type="SAM" id="Coils"/>
    </source>
</evidence>
<organism evidence="12 13">
    <name type="scientific">Kribbella jejuensis</name>
    <dbReference type="NCBI Taxonomy" id="236068"/>
    <lineage>
        <taxon>Bacteria</taxon>
        <taxon>Bacillati</taxon>
        <taxon>Actinomycetota</taxon>
        <taxon>Actinomycetes</taxon>
        <taxon>Propionibacteriales</taxon>
        <taxon>Kribbellaceae</taxon>
        <taxon>Kribbella</taxon>
    </lineage>
</organism>
<dbReference type="Proteomes" id="UP000316298">
    <property type="component" value="Unassembled WGS sequence"/>
</dbReference>
<dbReference type="InterPro" id="IPR025121">
    <property type="entry name" value="GTPase_HflX_N"/>
</dbReference>
<evidence type="ECO:0000259" key="11">
    <source>
        <dbReference type="PROSITE" id="PS51705"/>
    </source>
</evidence>
<dbReference type="GO" id="GO:0003924">
    <property type="term" value="F:GTPase activity"/>
    <property type="evidence" value="ECO:0007669"/>
    <property type="project" value="UniProtKB-UniRule"/>
</dbReference>
<dbReference type="Gene3D" id="6.10.250.2860">
    <property type="match status" value="1"/>
</dbReference>
<dbReference type="Pfam" id="PF13167">
    <property type="entry name" value="GTP-bdg_N"/>
    <property type="match status" value="1"/>
</dbReference>
<evidence type="ECO:0000256" key="3">
    <source>
        <dbReference type="ARBA" id="ARBA00022741"/>
    </source>
</evidence>
<comment type="subunit">
    <text evidence="6">Monomer. Associates with the 50S ribosomal subunit.</text>
</comment>
<dbReference type="PANTHER" id="PTHR10229">
    <property type="entry name" value="GTP-BINDING PROTEIN HFLX"/>
    <property type="match status" value="1"/>
</dbReference>
<dbReference type="InterPro" id="IPR032305">
    <property type="entry name" value="GTP-bd_M"/>
</dbReference>
<dbReference type="Gene3D" id="3.40.50.300">
    <property type="entry name" value="P-loop containing nucleotide triphosphate hydrolases"/>
    <property type="match status" value="1"/>
</dbReference>
<proteinExistence type="inferred from homology"/>
<dbReference type="InterPro" id="IPR042108">
    <property type="entry name" value="GTPase_HflX_N_sf"/>
</dbReference>
<dbReference type="EMBL" id="VFMM01000001">
    <property type="protein sequence ID" value="TQJ16436.1"/>
    <property type="molecule type" value="Genomic_DNA"/>
</dbReference>
<dbReference type="Gene3D" id="3.40.50.11060">
    <property type="entry name" value="GTPase HflX, N-terminal domain"/>
    <property type="match status" value="1"/>
</dbReference>
<dbReference type="InterPro" id="IPR006073">
    <property type="entry name" value="GTP-bd"/>
</dbReference>
<feature type="binding site" evidence="7">
    <location>
        <begin position="395"/>
        <end position="398"/>
    </location>
    <ligand>
        <name>GTP</name>
        <dbReference type="ChEBI" id="CHEBI:37565"/>
    </ligand>
</feature>
<dbReference type="GO" id="GO:0043022">
    <property type="term" value="F:ribosome binding"/>
    <property type="evidence" value="ECO:0007669"/>
    <property type="project" value="TreeGrafter"/>
</dbReference>
<evidence type="ECO:0000256" key="6">
    <source>
        <dbReference type="HAMAP-Rule" id="MF_00900"/>
    </source>
</evidence>
<dbReference type="InterPro" id="IPR016496">
    <property type="entry name" value="GTPase_HflX"/>
</dbReference>
<dbReference type="FunFam" id="3.40.50.300:FF:000690">
    <property type="entry name" value="GTPase HflX"/>
    <property type="match status" value="1"/>
</dbReference>
<comment type="caution">
    <text evidence="12">The sequence shown here is derived from an EMBL/GenBank/DDBJ whole genome shotgun (WGS) entry which is preliminary data.</text>
</comment>
<dbReference type="GO" id="GO:0046872">
    <property type="term" value="F:metal ion binding"/>
    <property type="evidence" value="ECO:0007669"/>
    <property type="project" value="UniProtKB-KW"/>
</dbReference>
<evidence type="ECO:0000313" key="13">
    <source>
        <dbReference type="Proteomes" id="UP000316298"/>
    </source>
</evidence>
<feature type="binding site" evidence="7">
    <location>
        <begin position="329"/>
        <end position="332"/>
    </location>
    <ligand>
        <name>GTP</name>
        <dbReference type="ChEBI" id="CHEBI:37565"/>
    </ligand>
</feature>
<reference evidence="12 13" key="1">
    <citation type="submission" date="2019-06" db="EMBL/GenBank/DDBJ databases">
        <title>Sequencing the genomes of 1000 actinobacteria strains.</title>
        <authorList>
            <person name="Klenk H.-P."/>
        </authorList>
    </citation>
    <scope>NUCLEOTIDE SEQUENCE [LARGE SCALE GENOMIC DNA]</scope>
    <source>
        <strain evidence="12 13">DSM 17305</strain>
    </source>
</reference>
<feature type="binding site" evidence="8">
    <location>
        <position position="309"/>
    </location>
    <ligand>
        <name>Mg(2+)</name>
        <dbReference type="ChEBI" id="CHEBI:18420"/>
    </ligand>
</feature>
<evidence type="ECO:0000256" key="10">
    <source>
        <dbReference type="SAM" id="MobiDB-lite"/>
    </source>
</evidence>
<feature type="binding site" evidence="7">
    <location>
        <begin position="307"/>
        <end position="311"/>
    </location>
    <ligand>
        <name>GTP</name>
        <dbReference type="ChEBI" id="CHEBI:37565"/>
    </ligand>
</feature>
<dbReference type="Pfam" id="PF01926">
    <property type="entry name" value="MMR_HSR1"/>
    <property type="match status" value="1"/>
</dbReference>
<keyword evidence="4 8" id="KW-0460">Magnesium</keyword>
<keyword evidence="1 6" id="KW-0963">Cytoplasm</keyword>
<feature type="compositionally biased region" description="Acidic residues" evidence="10">
    <location>
        <begin position="10"/>
        <end position="23"/>
    </location>
</feature>
<feature type="coiled-coil region" evidence="9">
    <location>
        <begin position="242"/>
        <end position="269"/>
    </location>
</feature>
<keyword evidence="5 6" id="KW-0342">GTP-binding</keyword>
<evidence type="ECO:0000256" key="1">
    <source>
        <dbReference type="ARBA" id="ARBA00022490"/>
    </source>
</evidence>